<dbReference type="Pfam" id="PF18963">
    <property type="entry name" value="DUF5703"/>
    <property type="match status" value="1"/>
</dbReference>
<evidence type="ECO:0000313" key="1">
    <source>
        <dbReference type="EMBL" id="MBY9073357.1"/>
    </source>
</evidence>
<protein>
    <submittedName>
        <fullName evidence="1">DUF5703 family protein</fullName>
    </submittedName>
</protein>
<proteinExistence type="predicted"/>
<organism evidence="1 2">
    <name type="scientific">Nocardioides jiangsuensis</name>
    <dbReference type="NCBI Taxonomy" id="2866161"/>
    <lineage>
        <taxon>Bacteria</taxon>
        <taxon>Bacillati</taxon>
        <taxon>Actinomycetota</taxon>
        <taxon>Actinomycetes</taxon>
        <taxon>Propionibacteriales</taxon>
        <taxon>Nocardioidaceae</taxon>
        <taxon>Nocardioides</taxon>
    </lineage>
</organism>
<reference evidence="1 2" key="1">
    <citation type="submission" date="2021-08" db="EMBL/GenBank/DDBJ databases">
        <title>Nocardioides bacterium WL0053 sp. nov., isolated from the sediment.</title>
        <authorList>
            <person name="Wang L."/>
            <person name="Zhang D."/>
            <person name="Zhang A."/>
        </authorList>
    </citation>
    <scope>NUCLEOTIDE SEQUENCE [LARGE SCALE GENOMIC DNA]</scope>
    <source>
        <strain evidence="1 2">WL0053</strain>
    </source>
</reference>
<sequence>MSRAPSAAGTRRRALGPGLEYEFERLTLPRDLSRNVVTRLLTDRAEHGGWELDRLRLSPDGTRKVILRRKIIRQTRAPYLMF</sequence>
<dbReference type="Proteomes" id="UP000754710">
    <property type="component" value="Unassembled WGS sequence"/>
</dbReference>
<name>A0ABS7RIF5_9ACTN</name>
<gene>
    <name evidence="1" type="ORF">K1X13_00850</name>
</gene>
<dbReference type="InterPro" id="IPR043758">
    <property type="entry name" value="DUF5703"/>
</dbReference>
<dbReference type="RefSeq" id="WP_221023164.1">
    <property type="nucleotide sequence ID" value="NZ_JAIEZQ010000001.1"/>
</dbReference>
<comment type="caution">
    <text evidence="1">The sequence shown here is derived from an EMBL/GenBank/DDBJ whole genome shotgun (WGS) entry which is preliminary data.</text>
</comment>
<evidence type="ECO:0000313" key="2">
    <source>
        <dbReference type="Proteomes" id="UP000754710"/>
    </source>
</evidence>
<keyword evidence="2" id="KW-1185">Reference proteome</keyword>
<accession>A0ABS7RIF5</accession>
<dbReference type="EMBL" id="JAIEZQ010000001">
    <property type="protein sequence ID" value="MBY9073357.1"/>
    <property type="molecule type" value="Genomic_DNA"/>
</dbReference>